<gene>
    <name evidence="5" type="ordered locus">Curi_c25480</name>
</gene>
<keyword evidence="2" id="KW-0175">Coiled coil</keyword>
<dbReference type="Gene3D" id="3.40.50.1980">
    <property type="entry name" value="Nitrogenase molybdenum iron protein domain"/>
    <property type="match status" value="2"/>
</dbReference>
<sequence>MRNNRLRSSGIYKLIIMLMLIIPLIFTGCKKDINEGDMETKDTETSTNVDSSINKVVTTYKPATDLVLALGAVDKLVGAQDKASSDEIMKKLVGDSAAEIVEVGSKKNGVNIEAVLSLDPDLVIMYPTKDDDETVKKLKDQNIKVISINPESIELLKNDILTVGKALGVNDRAEELIKYYEDKIKFVEEKVSSVEKKKVYMASSRGILSTVSSDMYQHEIIEAAGGINVASHLKGGSNDVTVEQLLNWNPDVIASVMYSEGGTPEEIKANEQIVSLNAIKNEQIYQIPSNISAWDMPQPSSILSILWLGKTLYPKEFKDLNIETEANEFYSKFYGKSFEDLGGKL</sequence>
<dbReference type="RefSeq" id="WP_014968677.1">
    <property type="nucleotide sequence ID" value="NC_018664.1"/>
</dbReference>
<dbReference type="STRING" id="1128398.Curi_c25480"/>
<dbReference type="Proteomes" id="UP000006094">
    <property type="component" value="Chromosome"/>
</dbReference>
<reference evidence="5 6" key="1">
    <citation type="journal article" date="2012" name="PLoS ONE">
        <title>The purine-utilizing bacterium Clostridium acidurici 9a: a genome-guided metabolic reconsideration.</title>
        <authorList>
            <person name="Hartwich K."/>
            <person name="Poehlein A."/>
            <person name="Daniel R."/>
        </authorList>
    </citation>
    <scope>NUCLEOTIDE SEQUENCE [LARGE SCALE GENOMIC DNA]</scope>
    <source>
        <strain evidence="6">ATCC 7906 / DSM 604 / BCRC 14475 / CIP 104303 / KCTC 5404 / NCIMB 10678 / 9a</strain>
    </source>
</reference>
<dbReference type="PANTHER" id="PTHR30535:SF34">
    <property type="entry name" value="MOLYBDATE-BINDING PROTEIN MOLA"/>
    <property type="match status" value="1"/>
</dbReference>
<keyword evidence="3" id="KW-1133">Transmembrane helix</keyword>
<dbReference type="AlphaFoldDB" id="K0B0H6"/>
<dbReference type="PROSITE" id="PS50983">
    <property type="entry name" value="FE_B12_PBP"/>
    <property type="match status" value="1"/>
</dbReference>
<evidence type="ECO:0000256" key="2">
    <source>
        <dbReference type="SAM" id="Coils"/>
    </source>
</evidence>
<dbReference type="Pfam" id="PF01497">
    <property type="entry name" value="Peripla_BP_2"/>
    <property type="match status" value="1"/>
</dbReference>
<feature type="domain" description="Fe/B12 periplasmic-binding" evidence="4">
    <location>
        <begin position="55"/>
        <end position="316"/>
    </location>
</feature>
<keyword evidence="3" id="KW-0472">Membrane</keyword>
<feature type="transmembrane region" description="Helical" evidence="3">
    <location>
        <begin position="12"/>
        <end position="28"/>
    </location>
</feature>
<dbReference type="InterPro" id="IPR050902">
    <property type="entry name" value="ABC_Transporter_SBP"/>
</dbReference>
<dbReference type="SUPFAM" id="SSF53807">
    <property type="entry name" value="Helical backbone' metal receptor"/>
    <property type="match status" value="1"/>
</dbReference>
<proteinExistence type="inferred from homology"/>
<dbReference type="InterPro" id="IPR002491">
    <property type="entry name" value="ABC_transptr_periplasmic_BD"/>
</dbReference>
<dbReference type="EMBL" id="CP003326">
    <property type="protein sequence ID" value="AFS79543.1"/>
    <property type="molecule type" value="Genomic_DNA"/>
</dbReference>
<name>K0B0H6_GOTA9</name>
<organism evidence="5 6">
    <name type="scientific">Gottschalkia acidurici (strain ATCC 7906 / DSM 604 / BCRC 14475 / CIP 104303 / KCTC 5404 / NCIMB 10678 / 9a)</name>
    <name type="common">Clostridium acidurici</name>
    <dbReference type="NCBI Taxonomy" id="1128398"/>
    <lineage>
        <taxon>Bacteria</taxon>
        <taxon>Bacillati</taxon>
        <taxon>Bacillota</taxon>
        <taxon>Tissierellia</taxon>
        <taxon>Tissierellales</taxon>
        <taxon>Gottschalkiaceae</taxon>
        <taxon>Gottschalkia</taxon>
    </lineage>
</organism>
<feature type="coiled-coil region" evidence="2">
    <location>
        <begin position="170"/>
        <end position="197"/>
    </location>
</feature>
<evidence type="ECO:0000256" key="3">
    <source>
        <dbReference type="SAM" id="Phobius"/>
    </source>
</evidence>
<keyword evidence="3" id="KW-0812">Transmembrane</keyword>
<keyword evidence="6" id="KW-1185">Reference proteome</keyword>
<evidence type="ECO:0000313" key="5">
    <source>
        <dbReference type="EMBL" id="AFS79543.1"/>
    </source>
</evidence>
<protein>
    <submittedName>
        <fullName evidence="5">Iron (III) ABC transporter periplasmic-binding protein</fullName>
    </submittedName>
</protein>
<evidence type="ECO:0000313" key="6">
    <source>
        <dbReference type="Proteomes" id="UP000006094"/>
    </source>
</evidence>
<evidence type="ECO:0000259" key="4">
    <source>
        <dbReference type="PROSITE" id="PS50983"/>
    </source>
</evidence>
<comment type="similarity">
    <text evidence="1">Belongs to the bacterial solute-binding protein 8 family.</text>
</comment>
<dbReference type="PANTHER" id="PTHR30535">
    <property type="entry name" value="VITAMIN B12-BINDING PROTEIN"/>
    <property type="match status" value="1"/>
</dbReference>
<evidence type="ECO:0000256" key="1">
    <source>
        <dbReference type="ARBA" id="ARBA00008814"/>
    </source>
</evidence>
<dbReference type="HOGENOM" id="CLU_038034_13_3_9"/>
<dbReference type="eggNOG" id="COG0614">
    <property type="taxonomic scope" value="Bacteria"/>
</dbReference>
<dbReference type="OrthoDB" id="9816357at2"/>
<accession>K0B0H6</accession>
<dbReference type="PROSITE" id="PS51257">
    <property type="entry name" value="PROKAR_LIPOPROTEIN"/>
    <property type="match status" value="1"/>
</dbReference>
<dbReference type="KEGG" id="cad:Curi_c25480"/>